<evidence type="ECO:0000259" key="1">
    <source>
        <dbReference type="Pfam" id="PF01170"/>
    </source>
</evidence>
<dbReference type="HOGENOM" id="CLU_666368_0_0_1"/>
<dbReference type="Proteomes" id="UP000013827">
    <property type="component" value="Unassembled WGS sequence"/>
</dbReference>
<feature type="domain" description="Ribosomal RNA large subunit methyltransferase K/L-like methyltransferase" evidence="1">
    <location>
        <begin position="231"/>
        <end position="351"/>
    </location>
</feature>
<dbReference type="PROSITE" id="PS00092">
    <property type="entry name" value="N6_MTASE"/>
    <property type="match status" value="1"/>
</dbReference>
<name>A0A0D3KB84_EMIH1</name>
<proteinExistence type="predicted"/>
<dbReference type="SUPFAM" id="SSF53335">
    <property type="entry name" value="S-adenosyl-L-methionine-dependent methyltransferases"/>
    <property type="match status" value="1"/>
</dbReference>
<reference evidence="2" key="2">
    <citation type="submission" date="2024-10" db="UniProtKB">
        <authorList>
            <consortium name="EnsemblProtists"/>
        </authorList>
    </citation>
    <scope>IDENTIFICATION</scope>
</reference>
<dbReference type="GeneID" id="17278291"/>
<dbReference type="PANTHER" id="PTHR14911:SF13">
    <property type="entry name" value="TRNA (GUANINE(6)-N2)-METHYLTRANSFERASE THUMP3"/>
    <property type="match status" value="1"/>
</dbReference>
<dbReference type="Gene3D" id="3.40.50.150">
    <property type="entry name" value="Vaccinia Virus protein VP39"/>
    <property type="match status" value="1"/>
</dbReference>
<dbReference type="AlphaFoldDB" id="A0A0D3KB84"/>
<dbReference type="EnsemblProtists" id="EOD33019">
    <property type="protein sequence ID" value="EOD33019"/>
    <property type="gene ID" value="EMIHUDRAFT_455870"/>
</dbReference>
<sequence>MYVDPAEAELRHRKGLEKAAAKGAAKASAAAATLSAGAWAERDLLEQDALLRECSSGGHLLVLRSALRNSALFSEELRAAARLVALPERLLAPLGGGLWVLRGAGDEPSAGALLAHHIPRLGGVRLRLSMAHHPGGDLNLAPWTELTNAPSLAIGLSSILGAGFTAPRAEDDADVAALAAECDKFVLLETKRALFLCREMPLERACAVGVARRPSPPPLSLPPWVGCWEHRPFAFSASLEPLIASAAVSIAANVHRAAGGEVVARRPLRLLDPCCGSGTVLAAGAALGLACRGSDLRDDFVCRARENLDFLGVAAEVAQHDALAPFPHREDPPDVIVSNPPWGKHIGGDEDGARILECVAATMCWIGNAFAFAAAAGLPGVQLVYHCRVGSAEAFVLRVRRADADERKCPSDH</sequence>
<dbReference type="GO" id="GO:0043527">
    <property type="term" value="C:tRNA methyltransferase complex"/>
    <property type="evidence" value="ECO:0007669"/>
    <property type="project" value="UniProtKB-ARBA"/>
</dbReference>
<evidence type="ECO:0000313" key="3">
    <source>
        <dbReference type="Proteomes" id="UP000013827"/>
    </source>
</evidence>
<evidence type="ECO:0000313" key="2">
    <source>
        <dbReference type="EnsemblProtists" id="EOD33019"/>
    </source>
</evidence>
<dbReference type="GO" id="GO:0016423">
    <property type="term" value="F:tRNA (guanine) methyltransferase activity"/>
    <property type="evidence" value="ECO:0007669"/>
    <property type="project" value="TreeGrafter"/>
</dbReference>
<dbReference type="KEGG" id="ehx:EMIHUDRAFT_455870"/>
<dbReference type="Pfam" id="PF01170">
    <property type="entry name" value="UPF0020"/>
    <property type="match status" value="1"/>
</dbReference>
<dbReference type="InterPro" id="IPR002052">
    <property type="entry name" value="DNA_methylase_N6_adenine_CS"/>
</dbReference>
<dbReference type="InterPro" id="IPR000241">
    <property type="entry name" value="RlmKL-like_Mtase"/>
</dbReference>
<dbReference type="PaxDb" id="2903-EOD33019"/>
<dbReference type="GO" id="GO:0030488">
    <property type="term" value="P:tRNA methylation"/>
    <property type="evidence" value="ECO:0007669"/>
    <property type="project" value="TreeGrafter"/>
</dbReference>
<dbReference type="RefSeq" id="XP_005785448.1">
    <property type="nucleotide sequence ID" value="XM_005785391.1"/>
</dbReference>
<dbReference type="InterPro" id="IPR029063">
    <property type="entry name" value="SAM-dependent_MTases_sf"/>
</dbReference>
<dbReference type="PANTHER" id="PTHR14911">
    <property type="entry name" value="THUMP DOMAIN-CONTAINING"/>
    <property type="match status" value="1"/>
</dbReference>
<dbReference type="GO" id="GO:0003676">
    <property type="term" value="F:nucleic acid binding"/>
    <property type="evidence" value="ECO:0007669"/>
    <property type="project" value="InterPro"/>
</dbReference>
<organism evidence="2 3">
    <name type="scientific">Emiliania huxleyi (strain CCMP1516)</name>
    <dbReference type="NCBI Taxonomy" id="280463"/>
    <lineage>
        <taxon>Eukaryota</taxon>
        <taxon>Haptista</taxon>
        <taxon>Haptophyta</taxon>
        <taxon>Prymnesiophyceae</taxon>
        <taxon>Isochrysidales</taxon>
        <taxon>Noelaerhabdaceae</taxon>
        <taxon>Emiliania</taxon>
    </lineage>
</organism>
<protein>
    <recommendedName>
        <fullName evidence="1">Ribosomal RNA large subunit methyltransferase K/L-like methyltransferase domain-containing protein</fullName>
    </recommendedName>
</protein>
<accession>A0A0D3KB84</accession>
<keyword evidence="3" id="KW-1185">Reference proteome</keyword>
<reference evidence="3" key="1">
    <citation type="journal article" date="2013" name="Nature">
        <title>Pan genome of the phytoplankton Emiliania underpins its global distribution.</title>
        <authorList>
            <person name="Read B.A."/>
            <person name="Kegel J."/>
            <person name="Klute M.J."/>
            <person name="Kuo A."/>
            <person name="Lefebvre S.C."/>
            <person name="Maumus F."/>
            <person name="Mayer C."/>
            <person name="Miller J."/>
            <person name="Monier A."/>
            <person name="Salamov A."/>
            <person name="Young J."/>
            <person name="Aguilar M."/>
            <person name="Claverie J.M."/>
            <person name="Frickenhaus S."/>
            <person name="Gonzalez K."/>
            <person name="Herman E.K."/>
            <person name="Lin Y.C."/>
            <person name="Napier J."/>
            <person name="Ogata H."/>
            <person name="Sarno A.F."/>
            <person name="Shmutz J."/>
            <person name="Schroeder D."/>
            <person name="de Vargas C."/>
            <person name="Verret F."/>
            <person name="von Dassow P."/>
            <person name="Valentin K."/>
            <person name="Van de Peer Y."/>
            <person name="Wheeler G."/>
            <person name="Dacks J.B."/>
            <person name="Delwiche C.F."/>
            <person name="Dyhrman S.T."/>
            <person name="Glockner G."/>
            <person name="John U."/>
            <person name="Richards T."/>
            <person name="Worden A.Z."/>
            <person name="Zhang X."/>
            <person name="Grigoriev I.V."/>
            <person name="Allen A.E."/>
            <person name="Bidle K."/>
            <person name="Borodovsky M."/>
            <person name="Bowler C."/>
            <person name="Brownlee C."/>
            <person name="Cock J.M."/>
            <person name="Elias M."/>
            <person name="Gladyshev V.N."/>
            <person name="Groth M."/>
            <person name="Guda C."/>
            <person name="Hadaegh A."/>
            <person name="Iglesias-Rodriguez M.D."/>
            <person name="Jenkins J."/>
            <person name="Jones B.M."/>
            <person name="Lawson T."/>
            <person name="Leese F."/>
            <person name="Lindquist E."/>
            <person name="Lobanov A."/>
            <person name="Lomsadze A."/>
            <person name="Malik S.B."/>
            <person name="Marsh M.E."/>
            <person name="Mackinder L."/>
            <person name="Mock T."/>
            <person name="Mueller-Roeber B."/>
            <person name="Pagarete A."/>
            <person name="Parker M."/>
            <person name="Probert I."/>
            <person name="Quesneville H."/>
            <person name="Raines C."/>
            <person name="Rensing S.A."/>
            <person name="Riano-Pachon D.M."/>
            <person name="Richier S."/>
            <person name="Rokitta S."/>
            <person name="Shiraiwa Y."/>
            <person name="Soanes D.M."/>
            <person name="van der Giezen M."/>
            <person name="Wahlund T.M."/>
            <person name="Williams B."/>
            <person name="Wilson W."/>
            <person name="Wolfe G."/>
            <person name="Wurch L.L."/>
        </authorList>
    </citation>
    <scope>NUCLEOTIDE SEQUENCE</scope>
</reference>